<evidence type="ECO:0000313" key="2">
    <source>
        <dbReference type="Proteomes" id="UP000320055"/>
    </source>
</evidence>
<name>A0A563VXC1_9CYAN</name>
<organism evidence="1 2">
    <name type="scientific">Hyella patelloides LEGE 07179</name>
    <dbReference type="NCBI Taxonomy" id="945734"/>
    <lineage>
        <taxon>Bacteria</taxon>
        <taxon>Bacillati</taxon>
        <taxon>Cyanobacteriota</taxon>
        <taxon>Cyanophyceae</taxon>
        <taxon>Pleurocapsales</taxon>
        <taxon>Hyellaceae</taxon>
        <taxon>Hyella</taxon>
    </lineage>
</organism>
<accession>A0A563VXC1</accession>
<gene>
    <name evidence="1" type="ORF">H1P_400026</name>
</gene>
<reference evidence="1 2" key="1">
    <citation type="submission" date="2019-01" db="EMBL/GenBank/DDBJ databases">
        <authorList>
            <person name="Brito A."/>
        </authorList>
    </citation>
    <scope>NUCLEOTIDE SEQUENCE [LARGE SCALE GENOMIC DNA]</scope>
    <source>
        <strain evidence="1">1</strain>
    </source>
</reference>
<sequence length="64" mass="7392">MCLHPESIPPVPEVTTRVAKAAFPKGNRYMRLRDELGVFYNDEDFAKLYPDKGQSAYITFINRI</sequence>
<keyword evidence="2" id="KW-1185">Reference proteome</keyword>
<protein>
    <submittedName>
        <fullName evidence="1">Uncharacterized protein</fullName>
    </submittedName>
</protein>
<dbReference type="AlphaFoldDB" id="A0A563VXC1"/>
<dbReference type="Proteomes" id="UP000320055">
    <property type="component" value="Unassembled WGS sequence"/>
</dbReference>
<dbReference type="EMBL" id="CAACVJ010000335">
    <property type="protein sequence ID" value="VEP16070.1"/>
    <property type="molecule type" value="Genomic_DNA"/>
</dbReference>
<proteinExistence type="predicted"/>
<evidence type="ECO:0000313" key="1">
    <source>
        <dbReference type="EMBL" id="VEP16070.1"/>
    </source>
</evidence>